<proteinExistence type="predicted"/>
<dbReference type="Proteomes" id="UP000620156">
    <property type="component" value="Unassembled WGS sequence"/>
</dbReference>
<reference evidence="1" key="2">
    <citation type="submission" date="2020-09" db="EMBL/GenBank/DDBJ databases">
        <authorList>
            <person name="Sun Q."/>
            <person name="Ohkuma M."/>
        </authorList>
    </citation>
    <scope>NUCLEOTIDE SEQUENCE</scope>
    <source>
        <strain evidence="1">JCM 3131</strain>
    </source>
</reference>
<name>A0A918BP94_9ACTN</name>
<keyword evidence="2" id="KW-1185">Reference proteome</keyword>
<evidence type="ECO:0000313" key="1">
    <source>
        <dbReference type="EMBL" id="GGQ80761.1"/>
    </source>
</evidence>
<evidence type="ECO:0000313" key="2">
    <source>
        <dbReference type="Proteomes" id="UP000620156"/>
    </source>
</evidence>
<dbReference type="EMBL" id="BMQK01000018">
    <property type="protein sequence ID" value="GGQ80761.1"/>
    <property type="molecule type" value="Genomic_DNA"/>
</dbReference>
<organism evidence="1 2">
    <name type="scientific">Streptomyces ruber</name>
    <dbReference type="NCBI Taxonomy" id="83378"/>
    <lineage>
        <taxon>Bacteria</taxon>
        <taxon>Bacillati</taxon>
        <taxon>Actinomycetota</taxon>
        <taxon>Actinomycetes</taxon>
        <taxon>Kitasatosporales</taxon>
        <taxon>Streptomycetaceae</taxon>
        <taxon>Streptomyces</taxon>
    </lineage>
</organism>
<sequence length="54" mass="5979">MARAIPDEAADLDRLPPQTVTLQIWVDLALPPAYWLPRDRRWHGSSSVPGPASS</sequence>
<reference evidence="1" key="1">
    <citation type="journal article" date="2014" name="Int. J. Syst. Evol. Microbiol.">
        <title>Complete genome sequence of Corynebacterium casei LMG S-19264T (=DSM 44701T), isolated from a smear-ripened cheese.</title>
        <authorList>
            <consortium name="US DOE Joint Genome Institute (JGI-PGF)"/>
            <person name="Walter F."/>
            <person name="Albersmeier A."/>
            <person name="Kalinowski J."/>
            <person name="Ruckert C."/>
        </authorList>
    </citation>
    <scope>NUCLEOTIDE SEQUENCE</scope>
    <source>
        <strain evidence="1">JCM 3131</strain>
    </source>
</reference>
<gene>
    <name evidence="1" type="ORF">GCM10010145_58100</name>
</gene>
<comment type="caution">
    <text evidence="1">The sequence shown here is derived from an EMBL/GenBank/DDBJ whole genome shotgun (WGS) entry which is preliminary data.</text>
</comment>
<accession>A0A918BP94</accession>
<protein>
    <submittedName>
        <fullName evidence="1">Uncharacterized protein</fullName>
    </submittedName>
</protein>
<dbReference type="AlphaFoldDB" id="A0A918BP94"/>